<dbReference type="Proteomes" id="UP000283523">
    <property type="component" value="Unassembled WGS sequence"/>
</dbReference>
<sequence>MNRIINLVKKSLLLSTILLSASSCYINTISPEPGRITTEVRNTSSFTGLDIESGIRVTVTAGTSETVEIEAREGYQPYILTEVRNNTLRVYIDRRLSNRRGSDIQAYITMRTLNYVSASGGSRVTTGDMFRPDRFDASLSGGSYLRVPVTTNAITVDASGGSEASISGSAQRINADELSGGSRLLAADLRVSSCTIDASGGSTADVNVSDELNVRASGGSIVRYKGSPRITQSVSGGSRVTPL</sequence>
<evidence type="ECO:0000259" key="2">
    <source>
        <dbReference type="Pfam" id="PF10988"/>
    </source>
</evidence>
<dbReference type="AlphaFoldDB" id="A0A418LWT0"/>
<evidence type="ECO:0000313" key="4">
    <source>
        <dbReference type="Proteomes" id="UP000283523"/>
    </source>
</evidence>
<dbReference type="OrthoDB" id="880784at2"/>
<evidence type="ECO:0000256" key="1">
    <source>
        <dbReference type="SAM" id="SignalP"/>
    </source>
</evidence>
<protein>
    <submittedName>
        <fullName evidence="3">DUF2807 domain-containing protein</fullName>
    </submittedName>
</protein>
<reference evidence="3 4" key="1">
    <citation type="submission" date="2018-08" db="EMBL/GenBank/DDBJ databases">
        <title>Fibrisoma montanum sp. nov., isolated from Danxia mountain soil.</title>
        <authorList>
            <person name="Huang Y."/>
        </authorList>
    </citation>
    <scope>NUCLEOTIDE SEQUENCE [LARGE SCALE GENOMIC DNA]</scope>
    <source>
        <strain evidence="3 4">HYT19</strain>
    </source>
</reference>
<evidence type="ECO:0000313" key="3">
    <source>
        <dbReference type="EMBL" id="RIV17698.1"/>
    </source>
</evidence>
<dbReference type="Pfam" id="PF10988">
    <property type="entry name" value="DUF2807"/>
    <property type="match status" value="1"/>
</dbReference>
<organism evidence="3 4">
    <name type="scientific">Fibrisoma montanum</name>
    <dbReference type="NCBI Taxonomy" id="2305895"/>
    <lineage>
        <taxon>Bacteria</taxon>
        <taxon>Pseudomonadati</taxon>
        <taxon>Bacteroidota</taxon>
        <taxon>Cytophagia</taxon>
        <taxon>Cytophagales</taxon>
        <taxon>Spirosomataceae</taxon>
        <taxon>Fibrisoma</taxon>
    </lineage>
</organism>
<proteinExistence type="predicted"/>
<keyword evidence="4" id="KW-1185">Reference proteome</keyword>
<gene>
    <name evidence="3" type="ORF">DYU11_31125</name>
</gene>
<comment type="caution">
    <text evidence="3">The sequence shown here is derived from an EMBL/GenBank/DDBJ whole genome shotgun (WGS) entry which is preliminary data.</text>
</comment>
<accession>A0A418LWT0</accession>
<feature type="domain" description="Putative auto-transporter adhesin head GIN" evidence="2">
    <location>
        <begin position="46"/>
        <end position="228"/>
    </location>
</feature>
<feature type="chain" id="PRO_5019519090" evidence="1">
    <location>
        <begin position="27"/>
        <end position="243"/>
    </location>
</feature>
<dbReference type="PROSITE" id="PS51257">
    <property type="entry name" value="PROKAR_LIPOPROTEIN"/>
    <property type="match status" value="1"/>
</dbReference>
<dbReference type="EMBL" id="QXED01000016">
    <property type="protein sequence ID" value="RIV17698.1"/>
    <property type="molecule type" value="Genomic_DNA"/>
</dbReference>
<name>A0A418LWT0_9BACT</name>
<dbReference type="InterPro" id="IPR021255">
    <property type="entry name" value="DUF2807"/>
</dbReference>
<keyword evidence="1" id="KW-0732">Signal</keyword>
<dbReference type="RefSeq" id="WP_119671664.1">
    <property type="nucleotide sequence ID" value="NZ_QXED01000016.1"/>
</dbReference>
<dbReference type="Gene3D" id="2.160.20.120">
    <property type="match status" value="1"/>
</dbReference>
<feature type="signal peptide" evidence="1">
    <location>
        <begin position="1"/>
        <end position="26"/>
    </location>
</feature>